<keyword evidence="2" id="KW-0378">Hydrolase</keyword>
<dbReference type="InterPro" id="IPR023296">
    <property type="entry name" value="Glyco_hydro_beta-prop_sf"/>
</dbReference>
<accession>D5EMJ1</accession>
<evidence type="ECO:0000256" key="2">
    <source>
        <dbReference type="ARBA" id="ARBA00022801"/>
    </source>
</evidence>
<organism evidence="5 6">
    <name type="scientific">Coraliomargarita akajimensis (strain DSM 45221 / IAM 15411 / JCM 23193 / KCTC 12865 / 04OKA010-24)</name>
    <dbReference type="NCBI Taxonomy" id="583355"/>
    <lineage>
        <taxon>Bacteria</taxon>
        <taxon>Pseudomonadati</taxon>
        <taxon>Verrucomicrobiota</taxon>
        <taxon>Opitutia</taxon>
        <taxon>Puniceicoccales</taxon>
        <taxon>Coraliomargaritaceae</taxon>
        <taxon>Coraliomargarita</taxon>
    </lineage>
</organism>
<dbReference type="EMBL" id="CP001998">
    <property type="protein sequence ID" value="ADE53397.1"/>
    <property type="molecule type" value="Genomic_DNA"/>
</dbReference>
<evidence type="ECO:0000259" key="4">
    <source>
        <dbReference type="Pfam" id="PF00251"/>
    </source>
</evidence>
<dbReference type="AlphaFoldDB" id="D5EMJ1"/>
<keyword evidence="6" id="KW-1185">Reference proteome</keyword>
<dbReference type="Gene3D" id="2.115.10.20">
    <property type="entry name" value="Glycosyl hydrolase domain, family 43"/>
    <property type="match status" value="1"/>
</dbReference>
<dbReference type="CAZy" id="GH117">
    <property type="family name" value="Glycoside Hydrolase Family 117"/>
</dbReference>
<comment type="similarity">
    <text evidence="1">Belongs to the glycosyl hydrolase 32 family.</text>
</comment>
<dbReference type="Proteomes" id="UP000000925">
    <property type="component" value="Chromosome"/>
</dbReference>
<dbReference type="PANTHER" id="PTHR35279:SF1">
    <property type="entry name" value="ARABINANASE_LEVANSUCRASE_INVERTASE"/>
    <property type="match status" value="1"/>
</dbReference>
<evidence type="ECO:0000313" key="6">
    <source>
        <dbReference type="Proteomes" id="UP000000925"/>
    </source>
</evidence>
<evidence type="ECO:0000256" key="3">
    <source>
        <dbReference type="ARBA" id="ARBA00023295"/>
    </source>
</evidence>
<feature type="domain" description="Glycosyl hydrolase family 32 N-terminal" evidence="4">
    <location>
        <begin position="49"/>
        <end position="175"/>
    </location>
</feature>
<dbReference type="RefSeq" id="WP_013042122.1">
    <property type="nucleotide sequence ID" value="NC_014008.1"/>
</dbReference>
<name>D5EMJ1_CORAD</name>
<dbReference type="Pfam" id="PF00251">
    <property type="entry name" value="Glyco_hydro_32N"/>
    <property type="match status" value="1"/>
</dbReference>
<dbReference type="CDD" id="cd08992">
    <property type="entry name" value="GH117"/>
    <property type="match status" value="1"/>
</dbReference>
<evidence type="ECO:0000313" key="5">
    <source>
        <dbReference type="EMBL" id="ADE53397.1"/>
    </source>
</evidence>
<evidence type="ECO:0000256" key="1">
    <source>
        <dbReference type="ARBA" id="ARBA00009902"/>
    </source>
</evidence>
<gene>
    <name evidence="5" type="ordered locus">Caka_0372</name>
</gene>
<dbReference type="GO" id="GO:0016798">
    <property type="term" value="F:hydrolase activity, acting on glycosyl bonds"/>
    <property type="evidence" value="ECO:0007669"/>
    <property type="project" value="UniProtKB-KW"/>
</dbReference>
<dbReference type="SUPFAM" id="SSF75005">
    <property type="entry name" value="Arabinanase/levansucrase/invertase"/>
    <property type="match status" value="1"/>
</dbReference>
<reference evidence="5 6" key="1">
    <citation type="journal article" date="2010" name="Stand. Genomic Sci.">
        <title>Complete genome sequence of Coraliomargarita akajimensis type strain (04OKA010-24).</title>
        <authorList>
            <person name="Mavromatis K."/>
            <person name="Abt B."/>
            <person name="Brambilla E."/>
            <person name="Lapidus A."/>
            <person name="Copeland A."/>
            <person name="Deshpande S."/>
            <person name="Nolan M."/>
            <person name="Lucas S."/>
            <person name="Tice H."/>
            <person name="Cheng J.F."/>
            <person name="Han C."/>
            <person name="Detter J.C."/>
            <person name="Woyke T."/>
            <person name="Goodwin L."/>
            <person name="Pitluck S."/>
            <person name="Held B."/>
            <person name="Brettin T."/>
            <person name="Tapia R."/>
            <person name="Ivanova N."/>
            <person name="Mikhailova N."/>
            <person name="Pati A."/>
            <person name="Liolios K."/>
            <person name="Chen A."/>
            <person name="Palaniappan K."/>
            <person name="Land M."/>
            <person name="Hauser L."/>
            <person name="Chang Y.J."/>
            <person name="Jeffries C.D."/>
            <person name="Rohde M."/>
            <person name="Goker M."/>
            <person name="Bristow J."/>
            <person name="Eisen J.A."/>
            <person name="Markowitz V."/>
            <person name="Hugenholtz P."/>
            <person name="Klenk H.P."/>
            <person name="Kyrpides N.C."/>
        </authorList>
    </citation>
    <scope>NUCLEOTIDE SEQUENCE [LARGE SCALE GENOMIC DNA]</scope>
    <source>
        <strain evidence="6">DSM 45221 / IAM 15411 / JCM 23193 / KCTC 12865</strain>
    </source>
</reference>
<dbReference type="KEGG" id="caa:Caka_0372"/>
<protein>
    <recommendedName>
        <fullName evidence="4">Glycosyl hydrolase family 32 N-terminal domain-containing protein</fullName>
    </recommendedName>
</protein>
<keyword evidence="3" id="KW-0326">Glycosidase</keyword>
<dbReference type="InterPro" id="IPR013148">
    <property type="entry name" value="Glyco_hydro_32_N"/>
</dbReference>
<dbReference type="PANTHER" id="PTHR35279">
    <property type="match status" value="1"/>
</dbReference>
<dbReference type="STRING" id="583355.Caka_0372"/>
<sequence length="358" mass="40795">MSEEKLLSAASKRAIERGYDKGSSEWFSEFKLYDMKGDFAFEEGVIRRDPSAVLFVDGLYHCWYTKGEGETVGFGSDNPEDKVFPWDKTQVWHATSKDGWDWKEEGPAITQGPAGAYDDRACFTPEVLEHEGQFILVYQTVKAPYLNRSIEEIGMAVADSPYGPWKKMDAPILSPATNGKWKGEEDNRFIVEAKGDFDSHKTHDPCLLYYNNKFYLYYKGETMGEEMTMGGREIKWGVAIADKLEGPYVKSPYNPITNSGHEVCCWNYKNGIAAMLITDGPEKNTVQFAEDGVNFEIKSHIKWGPEAAGLVKNLDADKAPLAGLDWGVCHQYDDSWNWNYIRRFERHIPWSEMGEYHC</sequence>
<dbReference type="eggNOG" id="COG1621">
    <property type="taxonomic scope" value="Bacteria"/>
</dbReference>
<proteinExistence type="inferred from homology"/>
<dbReference type="OrthoDB" id="181757at2"/>
<dbReference type="HOGENOM" id="CLU_051848_0_0_0"/>